<evidence type="ECO:0000259" key="2">
    <source>
        <dbReference type="Pfam" id="PF02698"/>
    </source>
</evidence>
<dbReference type="GO" id="GO:0000270">
    <property type="term" value="P:peptidoglycan metabolic process"/>
    <property type="evidence" value="ECO:0007669"/>
    <property type="project" value="TreeGrafter"/>
</dbReference>
<dbReference type="AlphaFoldDB" id="A0A4R5LQM0"/>
<dbReference type="GO" id="GO:0043164">
    <property type="term" value="P:Gram-negative-bacterium-type cell wall biogenesis"/>
    <property type="evidence" value="ECO:0007669"/>
    <property type="project" value="TreeGrafter"/>
</dbReference>
<dbReference type="OrthoDB" id="9809813at2"/>
<sequence length="261" mass="28685">MQRVYRKPAISFSLTKLLSLLAYPLSLSLLLVLLAILLMRWRRVAVTLLVIAFTWLYACSTALVADWLMASLENDYRPKAMSVLPGADAIVLLGGATRGDAHWSSMADLHTAADRITHSLALYQAGKAPLVLVSGGATTGSRPEAEQIGDYLELMGLPATALLLERQSRDTRQNAAYSRPLLEGRGVEKILLVTSAYHMPRAVPLFERAGFEVIPAPTDYQRLVGEAAVPRWLPTVEDLGRTTAAIKEYVGFAYYRAQGWL</sequence>
<comment type="caution">
    <text evidence="3">The sequence shown here is derived from an EMBL/GenBank/DDBJ whole genome shotgun (WGS) entry which is preliminary data.</text>
</comment>
<protein>
    <submittedName>
        <fullName evidence="3">YdcF family protein</fullName>
    </submittedName>
</protein>
<evidence type="ECO:0000313" key="3">
    <source>
        <dbReference type="EMBL" id="TDG12858.1"/>
    </source>
</evidence>
<feature type="transmembrane region" description="Helical" evidence="1">
    <location>
        <begin position="20"/>
        <end position="39"/>
    </location>
</feature>
<dbReference type="Gene3D" id="3.40.50.620">
    <property type="entry name" value="HUPs"/>
    <property type="match status" value="1"/>
</dbReference>
<accession>A0A4R5LQM0</accession>
<evidence type="ECO:0000313" key="4">
    <source>
        <dbReference type="Proteomes" id="UP000295554"/>
    </source>
</evidence>
<dbReference type="RefSeq" id="WP_133214046.1">
    <property type="nucleotide sequence ID" value="NZ_SMSE01000003.1"/>
</dbReference>
<dbReference type="InterPro" id="IPR051599">
    <property type="entry name" value="Cell_Envelope_Assoc"/>
</dbReference>
<dbReference type="Proteomes" id="UP000295554">
    <property type="component" value="Unassembled WGS sequence"/>
</dbReference>
<dbReference type="PANTHER" id="PTHR30336">
    <property type="entry name" value="INNER MEMBRANE PROTEIN, PROBABLE PERMEASE"/>
    <property type="match status" value="1"/>
</dbReference>
<dbReference type="CDD" id="cd06259">
    <property type="entry name" value="YdcF-like"/>
    <property type="match status" value="1"/>
</dbReference>
<keyword evidence="4" id="KW-1185">Reference proteome</keyword>
<feature type="domain" description="DUF218" evidence="2">
    <location>
        <begin position="88"/>
        <end position="251"/>
    </location>
</feature>
<proteinExistence type="predicted"/>
<dbReference type="GO" id="GO:0005886">
    <property type="term" value="C:plasma membrane"/>
    <property type="evidence" value="ECO:0007669"/>
    <property type="project" value="TreeGrafter"/>
</dbReference>
<evidence type="ECO:0000256" key="1">
    <source>
        <dbReference type="SAM" id="Phobius"/>
    </source>
</evidence>
<dbReference type="PANTHER" id="PTHR30336:SF4">
    <property type="entry name" value="ENVELOPE BIOGENESIS FACTOR ELYC"/>
    <property type="match status" value="1"/>
</dbReference>
<organism evidence="3 4">
    <name type="scientific">Seongchinamella unica</name>
    <dbReference type="NCBI Taxonomy" id="2547392"/>
    <lineage>
        <taxon>Bacteria</taxon>
        <taxon>Pseudomonadati</taxon>
        <taxon>Pseudomonadota</taxon>
        <taxon>Gammaproteobacteria</taxon>
        <taxon>Cellvibrionales</taxon>
        <taxon>Halieaceae</taxon>
        <taxon>Seongchinamella</taxon>
    </lineage>
</organism>
<feature type="transmembrane region" description="Helical" evidence="1">
    <location>
        <begin position="45"/>
        <end position="69"/>
    </location>
</feature>
<keyword evidence="1" id="KW-1133">Transmembrane helix</keyword>
<dbReference type="InterPro" id="IPR014729">
    <property type="entry name" value="Rossmann-like_a/b/a_fold"/>
</dbReference>
<gene>
    <name evidence="3" type="ORF">E2F43_14965</name>
</gene>
<dbReference type="InterPro" id="IPR003848">
    <property type="entry name" value="DUF218"/>
</dbReference>
<dbReference type="Pfam" id="PF02698">
    <property type="entry name" value="DUF218"/>
    <property type="match status" value="1"/>
</dbReference>
<reference evidence="3 4" key="1">
    <citation type="submission" date="2019-03" db="EMBL/GenBank/DDBJ databases">
        <title>Seongchinamella monodicae gen. nov., sp. nov., a novel member of the Gammaproteobacteria isolated from a tidal mudflat of beach.</title>
        <authorList>
            <person name="Yang H.G."/>
            <person name="Kang J.W."/>
            <person name="Lee S.D."/>
        </authorList>
    </citation>
    <scope>NUCLEOTIDE SEQUENCE [LARGE SCALE GENOMIC DNA]</scope>
    <source>
        <strain evidence="3 4">GH4-78</strain>
    </source>
</reference>
<keyword evidence="1" id="KW-0812">Transmembrane</keyword>
<dbReference type="EMBL" id="SMSE01000003">
    <property type="protein sequence ID" value="TDG12858.1"/>
    <property type="molecule type" value="Genomic_DNA"/>
</dbReference>
<name>A0A4R5LQM0_9GAMM</name>
<keyword evidence="1" id="KW-0472">Membrane</keyword>